<name>F4L6H4_HALH1</name>
<dbReference type="RefSeq" id="WP_013764370.1">
    <property type="nucleotide sequence ID" value="NC_015510.1"/>
</dbReference>
<dbReference type="InterPro" id="IPR010502">
    <property type="entry name" value="Carb-bd_dom_fam9"/>
</dbReference>
<sequence>MNLFRLCTSTLLLLCFHSLFSQKKNAAFEYHIHRADGTIKIDGGADDPAWSKAEMVSDFYMVLPMDTSKAKVRTEVRMLYDEQNMYLLAVCYEKLPGPYMVESLRRDFNFGRNDNFLLFIDPFDDLTNGFTFGSNAEGAQWDGLLFEGGSANLSWDNKWTSEVKAEDDKWTFEMAVPFKTLRYKSGISRWGINFSRLDLKTTEKSSWTPVPRQFPTASLAYTGVLVWDEPPPPAGANFSVIPYALVNTSKDYTGNKPGSTTGDVGVDAKIAITSALNLDLTVNPDFSQVEVDRQQTNLDRFELFFPERRQFFLENGDLFTNVGYANIRPFFSRRIGLNTPIQYGARLSGKLNKNWRIGLMDMQTNADEQGTPRQNFAVLALQRQIFARSNITALAINKETLDFETVSDPSKIKRYNRNLGFEYNLLSANNIWKGKLLYLKSFAPGVDNKDQVLAANLQYSARRWTYAFQYENVGKDYRAEVGYVPRTGYQFINAQAGYLFFPKSKLLINHGPLLMYNQYLNPASQQTEFTHVLMYRFNFQNTRQLTVWTARDYVKLLAPFDPTNFSGFNLATGTEHHWGSFGGDFTSKPQNIFTYTATFRYGGYFADGRRLRLGGDISYRLQPIAAIAMSVNYNRIEFDDAAVLPEQLKDTDWNFWLIGPRIDLTLTNKLFFTNFIQFNNQNKNVNLNLRVQWRYSPASDFFIVYTDNYYSEGLKIRNRALVAKLTYWWNG</sequence>
<dbReference type="EMBL" id="CP002691">
    <property type="protein sequence ID" value="AEE49817.1"/>
    <property type="molecule type" value="Genomic_DNA"/>
</dbReference>
<evidence type="ECO:0000259" key="3">
    <source>
        <dbReference type="Pfam" id="PF19313"/>
    </source>
</evidence>
<feature type="chain" id="PRO_5003310758" evidence="1">
    <location>
        <begin position="27"/>
        <end position="731"/>
    </location>
</feature>
<evidence type="ECO:0000256" key="1">
    <source>
        <dbReference type="SAM" id="SignalP"/>
    </source>
</evidence>
<dbReference type="OrthoDB" id="9786766at2"/>
<feature type="signal peptide" evidence="1">
    <location>
        <begin position="1"/>
        <end position="26"/>
    </location>
</feature>
<protein>
    <submittedName>
        <fullName evidence="4">Uncharacterized protein</fullName>
    </submittedName>
</protein>
<keyword evidence="5" id="KW-1185">Reference proteome</keyword>
<reference key="2">
    <citation type="submission" date="2011-04" db="EMBL/GenBank/DDBJ databases">
        <title>Complete sequence of chromosome of Haliscomenobacter hydrossis DSM 1100.</title>
        <authorList>
            <consortium name="US DOE Joint Genome Institute (JGI-PGF)"/>
            <person name="Lucas S."/>
            <person name="Han J."/>
            <person name="Lapidus A."/>
            <person name="Bruce D."/>
            <person name="Goodwin L."/>
            <person name="Pitluck S."/>
            <person name="Peters L."/>
            <person name="Kyrpides N."/>
            <person name="Mavromatis K."/>
            <person name="Ivanova N."/>
            <person name="Ovchinnikova G."/>
            <person name="Pagani I."/>
            <person name="Daligault H."/>
            <person name="Detter J.C."/>
            <person name="Han C."/>
            <person name="Land M."/>
            <person name="Hauser L."/>
            <person name="Markowitz V."/>
            <person name="Cheng J.-F."/>
            <person name="Hugenholtz P."/>
            <person name="Woyke T."/>
            <person name="Wu D."/>
            <person name="Verbarg S."/>
            <person name="Frueling A."/>
            <person name="Brambilla E."/>
            <person name="Klenk H.-P."/>
            <person name="Eisen J.A."/>
        </authorList>
    </citation>
    <scope>NUCLEOTIDE SEQUENCE</scope>
    <source>
        <strain>DSM 1100</strain>
    </source>
</reference>
<organism evidence="4 5">
    <name type="scientific">Haliscomenobacter hydrossis (strain ATCC 27775 / DSM 1100 / LMG 10767 / O)</name>
    <dbReference type="NCBI Taxonomy" id="760192"/>
    <lineage>
        <taxon>Bacteria</taxon>
        <taxon>Pseudomonadati</taxon>
        <taxon>Bacteroidota</taxon>
        <taxon>Saprospiria</taxon>
        <taxon>Saprospirales</taxon>
        <taxon>Haliscomenobacteraceae</taxon>
        <taxon>Haliscomenobacter</taxon>
    </lineage>
</organism>
<keyword evidence="1" id="KW-0732">Signal</keyword>
<dbReference type="GO" id="GO:0004553">
    <property type="term" value="F:hydrolase activity, hydrolyzing O-glycosyl compounds"/>
    <property type="evidence" value="ECO:0007669"/>
    <property type="project" value="InterPro"/>
</dbReference>
<dbReference type="Pfam" id="PF06452">
    <property type="entry name" value="CBM9_1"/>
    <property type="match status" value="1"/>
</dbReference>
<dbReference type="Gene3D" id="2.60.40.1190">
    <property type="match status" value="1"/>
</dbReference>
<dbReference type="AlphaFoldDB" id="F4L6H4"/>
<feature type="domain" description="DUF5916" evidence="3">
    <location>
        <begin position="239"/>
        <end position="345"/>
    </location>
</feature>
<accession>F4L6H4</accession>
<dbReference type="KEGG" id="hhy:Halhy_1932"/>
<reference evidence="4 5" key="1">
    <citation type="journal article" date="2011" name="Stand. Genomic Sci.">
        <title>Complete genome sequence of Haliscomenobacter hydrossis type strain (O).</title>
        <authorList>
            <consortium name="US DOE Joint Genome Institute (JGI-PGF)"/>
            <person name="Daligault H."/>
            <person name="Lapidus A."/>
            <person name="Zeytun A."/>
            <person name="Nolan M."/>
            <person name="Lucas S."/>
            <person name="Del Rio T.G."/>
            <person name="Tice H."/>
            <person name="Cheng J.F."/>
            <person name="Tapia R."/>
            <person name="Han C."/>
            <person name="Goodwin L."/>
            <person name="Pitluck S."/>
            <person name="Liolios K."/>
            <person name="Pagani I."/>
            <person name="Ivanova N."/>
            <person name="Huntemann M."/>
            <person name="Mavromatis K."/>
            <person name="Mikhailova N."/>
            <person name="Pati A."/>
            <person name="Chen A."/>
            <person name="Palaniappan K."/>
            <person name="Land M."/>
            <person name="Hauser L."/>
            <person name="Brambilla E.M."/>
            <person name="Rohde M."/>
            <person name="Verbarg S."/>
            <person name="Goker M."/>
            <person name="Bristow J."/>
            <person name="Eisen J.A."/>
            <person name="Markowitz V."/>
            <person name="Hugenholtz P."/>
            <person name="Kyrpides N.C."/>
            <person name="Klenk H.P."/>
            <person name="Woyke T."/>
        </authorList>
    </citation>
    <scope>NUCLEOTIDE SEQUENCE [LARGE SCALE GENOMIC DNA]</scope>
    <source>
        <strain evidence="5">ATCC 27775 / DSM 1100 / LMG 10767 / O</strain>
    </source>
</reference>
<dbReference type="GO" id="GO:0030246">
    <property type="term" value="F:carbohydrate binding"/>
    <property type="evidence" value="ECO:0007669"/>
    <property type="project" value="InterPro"/>
</dbReference>
<dbReference type="Pfam" id="PF19313">
    <property type="entry name" value="DUF5916"/>
    <property type="match status" value="1"/>
</dbReference>
<dbReference type="Proteomes" id="UP000008461">
    <property type="component" value="Chromosome"/>
</dbReference>
<dbReference type="CDD" id="cd09618">
    <property type="entry name" value="CBM9_like_2"/>
    <property type="match status" value="1"/>
</dbReference>
<dbReference type="InterPro" id="IPR045670">
    <property type="entry name" value="DUF5916"/>
</dbReference>
<dbReference type="HOGENOM" id="CLU_016090_1_0_10"/>
<dbReference type="SUPFAM" id="SSF49344">
    <property type="entry name" value="CBD9-like"/>
    <property type="match status" value="1"/>
</dbReference>
<dbReference type="STRING" id="760192.Halhy_1932"/>
<dbReference type="GO" id="GO:0016052">
    <property type="term" value="P:carbohydrate catabolic process"/>
    <property type="evidence" value="ECO:0007669"/>
    <property type="project" value="InterPro"/>
</dbReference>
<evidence type="ECO:0000313" key="4">
    <source>
        <dbReference type="EMBL" id="AEE49817.1"/>
    </source>
</evidence>
<proteinExistence type="predicted"/>
<dbReference type="eggNOG" id="COG2091">
    <property type="taxonomic scope" value="Bacteria"/>
</dbReference>
<feature type="domain" description="Carbohydrate-binding" evidence="2">
    <location>
        <begin position="41"/>
        <end position="201"/>
    </location>
</feature>
<evidence type="ECO:0000259" key="2">
    <source>
        <dbReference type="Pfam" id="PF06452"/>
    </source>
</evidence>
<evidence type="ECO:0000313" key="5">
    <source>
        <dbReference type="Proteomes" id="UP000008461"/>
    </source>
</evidence>
<gene>
    <name evidence="4" type="ordered locus">Halhy_1932</name>
</gene>